<protein>
    <recommendedName>
        <fullName evidence="1">CYTH domain-containing protein</fullName>
    </recommendedName>
</protein>
<dbReference type="Pfam" id="PF01928">
    <property type="entry name" value="CYTH"/>
    <property type="match status" value="1"/>
</dbReference>
<evidence type="ECO:0000313" key="2">
    <source>
        <dbReference type="EMBL" id="BBO79192.1"/>
    </source>
</evidence>
<dbReference type="Proteomes" id="UP000427769">
    <property type="component" value="Chromosome"/>
</dbReference>
<dbReference type="RefSeq" id="WP_155307750.1">
    <property type="nucleotide sequence ID" value="NZ_AP021875.1"/>
</dbReference>
<reference evidence="2 3" key="1">
    <citation type="submission" date="2019-11" db="EMBL/GenBank/DDBJ databases">
        <title>Comparative genomics of hydrocarbon-degrading Desulfosarcina strains.</title>
        <authorList>
            <person name="Watanabe M."/>
            <person name="Kojima H."/>
            <person name="Fukui M."/>
        </authorList>
    </citation>
    <scope>NUCLEOTIDE SEQUENCE [LARGE SCALE GENOMIC DNA]</scope>
    <source>
        <strain evidence="2 3">PP31</strain>
    </source>
</reference>
<sequence>MEHLEIELKFYVSDLDSLRARLSNLGAVRTGQSTLEHNIRYETEDDRLLKNKCLLRLRKDRQTTLTFKSPPPEKDDRFKVYRELEVSLSDFETMDAILNALGFFRRQVYEKRRETWQLNDALLCLDAMPFGSFLEIEGHPDTITQGIRDLGLAWEHRILVNYLGMFEILKKKEGWAFFDVTFDNFADVRFSFERYRHLFEAGNNG</sequence>
<dbReference type="InterPro" id="IPR033469">
    <property type="entry name" value="CYTH-like_dom_sf"/>
</dbReference>
<dbReference type="PANTHER" id="PTHR21028:SF2">
    <property type="entry name" value="CYTH DOMAIN-CONTAINING PROTEIN"/>
    <property type="match status" value="1"/>
</dbReference>
<evidence type="ECO:0000313" key="3">
    <source>
        <dbReference type="Proteomes" id="UP000427769"/>
    </source>
</evidence>
<dbReference type="InterPro" id="IPR023577">
    <property type="entry name" value="CYTH_domain"/>
</dbReference>
<dbReference type="AlphaFoldDB" id="A0A5K7ZAW0"/>
<dbReference type="SUPFAM" id="SSF55154">
    <property type="entry name" value="CYTH-like phosphatases"/>
    <property type="match status" value="1"/>
</dbReference>
<dbReference type="KEGG" id="dwd:DSCW_66090"/>
<dbReference type="PANTHER" id="PTHR21028">
    <property type="entry name" value="SI:CH211-156B7.4"/>
    <property type="match status" value="1"/>
</dbReference>
<keyword evidence="3" id="KW-1185">Reference proteome</keyword>
<gene>
    <name evidence="2" type="ORF">DSCW_66090</name>
</gene>
<dbReference type="SMART" id="SM01118">
    <property type="entry name" value="CYTH"/>
    <property type="match status" value="1"/>
</dbReference>
<dbReference type="PROSITE" id="PS51707">
    <property type="entry name" value="CYTH"/>
    <property type="match status" value="1"/>
</dbReference>
<accession>A0A5K7ZAW0</accession>
<dbReference type="Gene3D" id="2.40.320.10">
    <property type="entry name" value="Hypothetical Protein Pfu-838710-001"/>
    <property type="match status" value="1"/>
</dbReference>
<dbReference type="OrthoDB" id="116396at2"/>
<feature type="domain" description="CYTH" evidence="1">
    <location>
        <begin position="3"/>
        <end position="168"/>
    </location>
</feature>
<dbReference type="EMBL" id="AP021875">
    <property type="protein sequence ID" value="BBO79192.1"/>
    <property type="molecule type" value="Genomic_DNA"/>
</dbReference>
<dbReference type="InterPro" id="IPR008173">
    <property type="entry name" value="Adenylyl_cyclase_CyaB"/>
</dbReference>
<name>A0A5K7ZAW0_9BACT</name>
<proteinExistence type="predicted"/>
<organism evidence="2 3">
    <name type="scientific">Desulfosarcina widdelii</name>
    <dbReference type="NCBI Taxonomy" id="947919"/>
    <lineage>
        <taxon>Bacteria</taxon>
        <taxon>Pseudomonadati</taxon>
        <taxon>Thermodesulfobacteriota</taxon>
        <taxon>Desulfobacteria</taxon>
        <taxon>Desulfobacterales</taxon>
        <taxon>Desulfosarcinaceae</taxon>
        <taxon>Desulfosarcina</taxon>
    </lineage>
</organism>
<dbReference type="CDD" id="cd07890">
    <property type="entry name" value="CYTH-like_AC_IV-like"/>
    <property type="match status" value="1"/>
</dbReference>
<evidence type="ECO:0000259" key="1">
    <source>
        <dbReference type="PROSITE" id="PS51707"/>
    </source>
</evidence>